<evidence type="ECO:0000256" key="1">
    <source>
        <dbReference type="SAM" id="Phobius"/>
    </source>
</evidence>
<comment type="caution">
    <text evidence="2">The sequence shown here is derived from an EMBL/GenBank/DDBJ whole genome shotgun (WGS) entry which is preliminary data.</text>
</comment>
<evidence type="ECO:0000313" key="3">
    <source>
        <dbReference type="Proteomes" id="UP000649829"/>
    </source>
</evidence>
<keyword evidence="1" id="KW-0812">Transmembrane</keyword>
<gene>
    <name evidence="2" type="ORF">GCM10011534_15180</name>
</gene>
<protein>
    <recommendedName>
        <fullName evidence="4">Cobalt transporter</fullName>
    </recommendedName>
</protein>
<accession>A0A917SSG5</accession>
<proteinExistence type="predicted"/>
<keyword evidence="1" id="KW-0472">Membrane</keyword>
<dbReference type="AlphaFoldDB" id="A0A917SSG5"/>
<reference evidence="2" key="1">
    <citation type="journal article" date="2014" name="Int. J. Syst. Evol. Microbiol.">
        <title>Complete genome sequence of Corynebacterium casei LMG S-19264T (=DSM 44701T), isolated from a smear-ripened cheese.</title>
        <authorList>
            <consortium name="US DOE Joint Genome Institute (JGI-PGF)"/>
            <person name="Walter F."/>
            <person name="Albersmeier A."/>
            <person name="Kalinowski J."/>
            <person name="Ruckert C."/>
        </authorList>
    </citation>
    <scope>NUCLEOTIDE SEQUENCE</scope>
    <source>
        <strain evidence="2">CGMCC 1.6293</strain>
    </source>
</reference>
<dbReference type="RefSeq" id="WP_028286333.1">
    <property type="nucleotide sequence ID" value="NZ_BMLF01000001.1"/>
</dbReference>
<keyword evidence="1" id="KW-1133">Transmembrane helix</keyword>
<feature type="transmembrane region" description="Helical" evidence="1">
    <location>
        <begin position="79"/>
        <end position="101"/>
    </location>
</feature>
<keyword evidence="3" id="KW-1185">Reference proteome</keyword>
<reference evidence="2" key="2">
    <citation type="submission" date="2020-09" db="EMBL/GenBank/DDBJ databases">
        <authorList>
            <person name="Sun Q."/>
            <person name="Zhou Y."/>
        </authorList>
    </citation>
    <scope>NUCLEOTIDE SEQUENCE</scope>
    <source>
        <strain evidence="2">CGMCC 1.6293</strain>
    </source>
</reference>
<sequence length="182" mass="17833">MSTLLLSQSATGAAPLLRTVWLLGLPLAGGLWAAVRAPHLGAAMLFGGGAAALLPAAMLETALPVVLTHAPGGGSHVSTFFWQGLLGLVVAGLAAALALLLHRRAEAGVALPQAVLALLFAAFYAAVIVPRHTAVADALMPGVGGAADPLAPLTALAPAAPWIAAGALAAAWAVALATGRTG</sequence>
<evidence type="ECO:0008006" key="4">
    <source>
        <dbReference type="Google" id="ProtNLM"/>
    </source>
</evidence>
<dbReference type="EMBL" id="BMLF01000001">
    <property type="protein sequence ID" value="GGL93979.1"/>
    <property type="molecule type" value="Genomic_DNA"/>
</dbReference>
<feature type="transmembrane region" description="Helical" evidence="1">
    <location>
        <begin position="108"/>
        <end position="129"/>
    </location>
</feature>
<organism evidence="2 3">
    <name type="scientific">Pseudooceanicola nanhaiensis</name>
    <dbReference type="NCBI Taxonomy" id="375761"/>
    <lineage>
        <taxon>Bacteria</taxon>
        <taxon>Pseudomonadati</taxon>
        <taxon>Pseudomonadota</taxon>
        <taxon>Alphaproteobacteria</taxon>
        <taxon>Rhodobacterales</taxon>
        <taxon>Paracoccaceae</taxon>
        <taxon>Pseudooceanicola</taxon>
    </lineage>
</organism>
<evidence type="ECO:0000313" key="2">
    <source>
        <dbReference type="EMBL" id="GGL93979.1"/>
    </source>
</evidence>
<feature type="transmembrane region" description="Helical" evidence="1">
    <location>
        <begin position="40"/>
        <end position="59"/>
    </location>
</feature>
<feature type="transmembrane region" description="Helical" evidence="1">
    <location>
        <begin position="159"/>
        <end position="179"/>
    </location>
</feature>
<name>A0A917SSG5_9RHOB</name>
<feature type="transmembrane region" description="Helical" evidence="1">
    <location>
        <begin position="12"/>
        <end position="33"/>
    </location>
</feature>
<dbReference type="Proteomes" id="UP000649829">
    <property type="component" value="Unassembled WGS sequence"/>
</dbReference>